<sequence length="193" mass="21520">MIPKREFVEFWSVIFVFPECNLQFKCYKKACCFLGLSNVEQKKRINDVTQISTIAEIFNAIPAAKKQCSEVPKLIMLYYTVPLPSSSSTSKLKTQAGLVTPPTTTLKKHYYSTIIAPSTPKKTDSRSTTSTTQPTGMITKNKDNSTPKRTDASTTQPQLKNKSTQREIDVTTTKAITKSNVPKMTVAPTTQRT</sequence>
<comment type="caution">
    <text evidence="2">The sequence shown here is derived from an EMBL/GenBank/DDBJ whole genome shotgun (WGS) entry which is preliminary data.</text>
</comment>
<evidence type="ECO:0000256" key="1">
    <source>
        <dbReference type="SAM" id="MobiDB-lite"/>
    </source>
</evidence>
<feature type="compositionally biased region" description="Polar residues" evidence="1">
    <location>
        <begin position="152"/>
        <end position="162"/>
    </location>
</feature>
<name>A0A7D9MDZ8_PARCT</name>
<proteinExistence type="predicted"/>
<organism evidence="2 3">
    <name type="scientific">Paramuricea clavata</name>
    <name type="common">Red gorgonian</name>
    <name type="synonym">Violescent sea-whip</name>
    <dbReference type="NCBI Taxonomy" id="317549"/>
    <lineage>
        <taxon>Eukaryota</taxon>
        <taxon>Metazoa</taxon>
        <taxon>Cnidaria</taxon>
        <taxon>Anthozoa</taxon>
        <taxon>Octocorallia</taxon>
        <taxon>Malacalcyonacea</taxon>
        <taxon>Plexauridae</taxon>
        <taxon>Paramuricea</taxon>
    </lineage>
</organism>
<reference evidence="2" key="1">
    <citation type="submission" date="2020-04" db="EMBL/GenBank/DDBJ databases">
        <authorList>
            <person name="Alioto T."/>
            <person name="Alioto T."/>
            <person name="Gomez Garrido J."/>
        </authorList>
    </citation>
    <scope>NUCLEOTIDE SEQUENCE</scope>
    <source>
        <strain evidence="2">A484AB</strain>
    </source>
</reference>
<feature type="non-terminal residue" evidence="2">
    <location>
        <position position="193"/>
    </location>
</feature>
<evidence type="ECO:0000313" key="2">
    <source>
        <dbReference type="EMBL" id="CAB4044373.1"/>
    </source>
</evidence>
<feature type="compositionally biased region" description="Low complexity" evidence="1">
    <location>
        <begin position="126"/>
        <end position="135"/>
    </location>
</feature>
<dbReference type="AlphaFoldDB" id="A0A7D9MDZ8"/>
<protein>
    <submittedName>
        <fullName evidence="2">Uncharacterized protein</fullName>
    </submittedName>
</protein>
<feature type="compositionally biased region" description="Basic and acidic residues" evidence="1">
    <location>
        <begin position="140"/>
        <end position="151"/>
    </location>
</feature>
<keyword evidence="3" id="KW-1185">Reference proteome</keyword>
<dbReference type="Proteomes" id="UP001152795">
    <property type="component" value="Unassembled WGS sequence"/>
</dbReference>
<feature type="compositionally biased region" description="Polar residues" evidence="1">
    <location>
        <begin position="170"/>
        <end position="193"/>
    </location>
</feature>
<accession>A0A7D9MDZ8</accession>
<dbReference type="EMBL" id="CACRXK020034735">
    <property type="protein sequence ID" value="CAB4044373.1"/>
    <property type="molecule type" value="Genomic_DNA"/>
</dbReference>
<feature type="region of interest" description="Disordered" evidence="1">
    <location>
        <begin position="117"/>
        <end position="193"/>
    </location>
</feature>
<evidence type="ECO:0000313" key="3">
    <source>
        <dbReference type="Proteomes" id="UP001152795"/>
    </source>
</evidence>
<gene>
    <name evidence="2" type="ORF">PACLA_8A049609</name>
</gene>